<dbReference type="RefSeq" id="WP_189175448.1">
    <property type="nucleotide sequence ID" value="NZ_BMNG01000010.1"/>
</dbReference>
<dbReference type="InterPro" id="IPR012341">
    <property type="entry name" value="6hp_glycosidase-like_sf"/>
</dbReference>
<protein>
    <submittedName>
        <fullName evidence="3">Glycosyl hydrolase family 88</fullName>
    </submittedName>
</protein>
<dbReference type="GO" id="GO:0016787">
    <property type="term" value="F:hydrolase activity"/>
    <property type="evidence" value="ECO:0007669"/>
    <property type="project" value="UniProtKB-KW"/>
</dbReference>
<dbReference type="PROSITE" id="PS51318">
    <property type="entry name" value="TAT"/>
    <property type="match status" value="1"/>
</dbReference>
<dbReference type="InterPro" id="IPR052043">
    <property type="entry name" value="PolySaccharide_Degr_Enz"/>
</dbReference>
<proteinExistence type="predicted"/>
<evidence type="ECO:0000256" key="2">
    <source>
        <dbReference type="SAM" id="MobiDB-lite"/>
    </source>
</evidence>
<evidence type="ECO:0000313" key="3">
    <source>
        <dbReference type="EMBL" id="GGO49047.1"/>
    </source>
</evidence>
<organism evidence="3 4">
    <name type="scientific">Streptomyces lasiicapitis</name>
    <dbReference type="NCBI Taxonomy" id="1923961"/>
    <lineage>
        <taxon>Bacteria</taxon>
        <taxon>Bacillati</taxon>
        <taxon>Actinomycetota</taxon>
        <taxon>Actinomycetes</taxon>
        <taxon>Kitasatosporales</taxon>
        <taxon>Streptomycetaceae</taxon>
        <taxon>Streptomyces</taxon>
    </lineage>
</organism>
<comment type="caution">
    <text evidence="3">The sequence shown here is derived from an EMBL/GenBank/DDBJ whole genome shotgun (WGS) entry which is preliminary data.</text>
</comment>
<dbReference type="InterPro" id="IPR008928">
    <property type="entry name" value="6-hairpin_glycosidase_sf"/>
</dbReference>
<dbReference type="Pfam" id="PF07470">
    <property type="entry name" value="Glyco_hydro_88"/>
    <property type="match status" value="1"/>
</dbReference>
<dbReference type="InterPro" id="IPR010905">
    <property type="entry name" value="Glyco_hydro_88"/>
</dbReference>
<sequence>MHRRHVLVGGTALAAALASPWRPGTARAADRSAPPTPDPGRAPSAAPAPELPPRDEIVRVLRRVADHWIGAHTDPGDNGWANATFFSGLLALHRLTGAASYLAYARRWAENHAYGLKGGVTTRHADNQCAGQAYLDLHELEPEAQKIAAIETCLRRMTTTDQPAKNDDWWWDDALHMAMPPFARVGALRQDPRYWDKMFALYRHTKRAEGGPGLHDAAGTGLWYRDKRFLPGGILSPSGRPVLWSRGNGWVAGGHVKVLKALPAGQRHAAEYRATLTQLVKAVATVQRPDGFWNVSLADPAHLPGPETSGTAFFVYGTAYAIAARLVDQAACLPVAARAWNGLVATAVHPDGFLGYVQKVGDRPESSQPVTYESTADFGVGAFLLAGTELARLAR</sequence>
<dbReference type="Proteomes" id="UP000656881">
    <property type="component" value="Unassembled WGS sequence"/>
</dbReference>
<gene>
    <name evidence="3" type="ORF">GCM10012286_46090</name>
</gene>
<dbReference type="Gene3D" id="1.50.10.10">
    <property type="match status" value="1"/>
</dbReference>
<dbReference type="PANTHER" id="PTHR33886:SF8">
    <property type="entry name" value="UNSATURATED RHAMNOGALACTURONAN HYDROLASE (EUROFUNG)"/>
    <property type="match status" value="1"/>
</dbReference>
<dbReference type="PANTHER" id="PTHR33886">
    <property type="entry name" value="UNSATURATED RHAMNOGALACTURONAN HYDROLASE (EUROFUNG)"/>
    <property type="match status" value="1"/>
</dbReference>
<keyword evidence="4" id="KW-1185">Reference proteome</keyword>
<reference evidence="4" key="1">
    <citation type="journal article" date="2019" name="Int. J. Syst. Evol. Microbiol.">
        <title>The Global Catalogue of Microorganisms (GCM) 10K type strain sequencing project: providing services to taxonomists for standard genome sequencing and annotation.</title>
        <authorList>
            <consortium name="The Broad Institute Genomics Platform"/>
            <consortium name="The Broad Institute Genome Sequencing Center for Infectious Disease"/>
            <person name="Wu L."/>
            <person name="Ma J."/>
        </authorList>
    </citation>
    <scope>NUCLEOTIDE SEQUENCE [LARGE SCALE GENOMIC DNA]</scope>
    <source>
        <strain evidence="4">CGMCC 4.7349</strain>
    </source>
</reference>
<name>A0ABQ2MBJ3_9ACTN</name>
<keyword evidence="1 3" id="KW-0378">Hydrolase</keyword>
<accession>A0ABQ2MBJ3</accession>
<dbReference type="InterPro" id="IPR006311">
    <property type="entry name" value="TAT_signal"/>
</dbReference>
<evidence type="ECO:0000256" key="1">
    <source>
        <dbReference type="ARBA" id="ARBA00022801"/>
    </source>
</evidence>
<evidence type="ECO:0000313" key="4">
    <source>
        <dbReference type="Proteomes" id="UP000656881"/>
    </source>
</evidence>
<dbReference type="EMBL" id="BMNG01000010">
    <property type="protein sequence ID" value="GGO49047.1"/>
    <property type="molecule type" value="Genomic_DNA"/>
</dbReference>
<feature type="region of interest" description="Disordered" evidence="2">
    <location>
        <begin position="19"/>
        <end position="53"/>
    </location>
</feature>
<dbReference type="SUPFAM" id="SSF48208">
    <property type="entry name" value="Six-hairpin glycosidases"/>
    <property type="match status" value="1"/>
</dbReference>